<dbReference type="PANTHER" id="PTHR42809">
    <property type="entry name" value="FLAVODOXIN 2"/>
    <property type="match status" value="1"/>
</dbReference>
<evidence type="ECO:0000313" key="9">
    <source>
        <dbReference type="Proteomes" id="UP000178558"/>
    </source>
</evidence>
<dbReference type="InterPro" id="IPR029039">
    <property type="entry name" value="Flavoprotein-like_sf"/>
</dbReference>
<evidence type="ECO:0000256" key="1">
    <source>
        <dbReference type="ARBA" id="ARBA00001917"/>
    </source>
</evidence>
<gene>
    <name evidence="8" type="ORF">A3B50_02755</name>
</gene>
<evidence type="ECO:0000256" key="3">
    <source>
        <dbReference type="ARBA" id="ARBA00022448"/>
    </source>
</evidence>
<evidence type="ECO:0000256" key="2">
    <source>
        <dbReference type="ARBA" id="ARBA00005267"/>
    </source>
</evidence>
<dbReference type="InterPro" id="IPR001226">
    <property type="entry name" value="Flavodoxin_CS"/>
</dbReference>
<evidence type="ECO:0000259" key="7">
    <source>
        <dbReference type="PROSITE" id="PS50902"/>
    </source>
</evidence>
<dbReference type="Gene3D" id="3.40.50.360">
    <property type="match status" value="1"/>
</dbReference>
<keyword evidence="4" id="KW-0285">Flavoprotein</keyword>
<comment type="similarity">
    <text evidence="2">Belongs to the flavodoxin family.</text>
</comment>
<comment type="caution">
    <text evidence="8">The sequence shown here is derived from an EMBL/GenBank/DDBJ whole genome shotgun (WGS) entry which is preliminary data.</text>
</comment>
<dbReference type="PROSITE" id="PS50902">
    <property type="entry name" value="FLAVODOXIN_LIKE"/>
    <property type="match status" value="1"/>
</dbReference>
<dbReference type="GO" id="GO:0010181">
    <property type="term" value="F:FMN binding"/>
    <property type="evidence" value="ECO:0007669"/>
    <property type="project" value="InterPro"/>
</dbReference>
<keyword evidence="3" id="KW-0813">Transport</keyword>
<dbReference type="PANTHER" id="PTHR42809:SF1">
    <property type="entry name" value="FLAVODOXIN 1"/>
    <property type="match status" value="1"/>
</dbReference>
<dbReference type="InterPro" id="IPR050619">
    <property type="entry name" value="Flavodoxin"/>
</dbReference>
<dbReference type="EMBL" id="MGAQ01000006">
    <property type="protein sequence ID" value="OGK51060.1"/>
    <property type="molecule type" value="Genomic_DNA"/>
</dbReference>
<dbReference type="AlphaFoldDB" id="A0A1F7J608"/>
<dbReference type="GO" id="GO:0009055">
    <property type="term" value="F:electron transfer activity"/>
    <property type="evidence" value="ECO:0007669"/>
    <property type="project" value="InterPro"/>
</dbReference>
<keyword evidence="5" id="KW-0288">FMN</keyword>
<sequence>MDVLIVYGTYSGGTLEVAHEIANTLTEQGHKTTLENIMTTSDAGTYALNDAKVLEGVKSHDLVIIGSCTWFEEGEEGQMHSGFRMFEKKTDPTTFEGVNFAIYALGDSNYAQFCRAAEHLEKFIADKKGSVAVPSLRINRYYARPQEVKKTIRQWVQQLLTTAKEKPRS</sequence>
<dbReference type="Pfam" id="PF00258">
    <property type="entry name" value="Flavodoxin_1"/>
    <property type="match status" value="1"/>
</dbReference>
<keyword evidence="6" id="KW-0249">Electron transport</keyword>
<dbReference type="Proteomes" id="UP000178558">
    <property type="component" value="Unassembled WGS sequence"/>
</dbReference>
<reference evidence="8 9" key="1">
    <citation type="journal article" date="2016" name="Nat. Commun.">
        <title>Thousands of microbial genomes shed light on interconnected biogeochemical processes in an aquifer system.</title>
        <authorList>
            <person name="Anantharaman K."/>
            <person name="Brown C.T."/>
            <person name="Hug L.A."/>
            <person name="Sharon I."/>
            <person name="Castelle C.J."/>
            <person name="Probst A.J."/>
            <person name="Thomas B.C."/>
            <person name="Singh A."/>
            <person name="Wilkins M.J."/>
            <person name="Karaoz U."/>
            <person name="Brodie E.L."/>
            <person name="Williams K.H."/>
            <person name="Hubbard S.S."/>
            <person name="Banfield J.F."/>
        </authorList>
    </citation>
    <scope>NUCLEOTIDE SEQUENCE [LARGE SCALE GENOMIC DNA]</scope>
</reference>
<evidence type="ECO:0000313" key="8">
    <source>
        <dbReference type="EMBL" id="OGK51060.1"/>
    </source>
</evidence>
<dbReference type="SUPFAM" id="SSF52218">
    <property type="entry name" value="Flavoproteins"/>
    <property type="match status" value="1"/>
</dbReference>
<name>A0A1F7J608_9BACT</name>
<dbReference type="PROSITE" id="PS00201">
    <property type="entry name" value="FLAVODOXIN"/>
    <property type="match status" value="1"/>
</dbReference>
<accession>A0A1F7J608</accession>
<organism evidence="8 9">
    <name type="scientific">Candidatus Roizmanbacteria bacterium RIFCSPLOWO2_01_FULL_40_42</name>
    <dbReference type="NCBI Taxonomy" id="1802066"/>
    <lineage>
        <taxon>Bacteria</taxon>
        <taxon>Candidatus Roizmaniibacteriota</taxon>
    </lineage>
</organism>
<protein>
    <recommendedName>
        <fullName evidence="7">Flavodoxin-like domain-containing protein</fullName>
    </recommendedName>
</protein>
<comment type="cofactor">
    <cofactor evidence="1">
        <name>FMN</name>
        <dbReference type="ChEBI" id="CHEBI:58210"/>
    </cofactor>
</comment>
<proteinExistence type="inferred from homology"/>
<evidence type="ECO:0000256" key="5">
    <source>
        <dbReference type="ARBA" id="ARBA00022643"/>
    </source>
</evidence>
<feature type="domain" description="Flavodoxin-like" evidence="7">
    <location>
        <begin position="3"/>
        <end position="160"/>
    </location>
</feature>
<evidence type="ECO:0000256" key="6">
    <source>
        <dbReference type="ARBA" id="ARBA00022982"/>
    </source>
</evidence>
<dbReference type="InterPro" id="IPR008254">
    <property type="entry name" value="Flavodoxin/NO_synth"/>
</dbReference>
<evidence type="ECO:0000256" key="4">
    <source>
        <dbReference type="ARBA" id="ARBA00022630"/>
    </source>
</evidence>